<comment type="caution">
    <text evidence="2">The sequence shown here is derived from an EMBL/GenBank/DDBJ whole genome shotgun (WGS) entry which is preliminary data.</text>
</comment>
<gene>
    <name evidence="2" type="ORF">UR08_06755</name>
</gene>
<feature type="transmembrane region" description="Helical" evidence="1">
    <location>
        <begin position="93"/>
        <end position="116"/>
    </location>
</feature>
<accession>A0A3D8TPX6</accession>
<feature type="transmembrane region" description="Helical" evidence="1">
    <location>
        <begin position="149"/>
        <end position="166"/>
    </location>
</feature>
<dbReference type="AlphaFoldDB" id="A0A3D8TPX6"/>
<proteinExistence type="predicted"/>
<feature type="transmembrane region" description="Helical" evidence="1">
    <location>
        <begin position="122"/>
        <end position="142"/>
    </location>
</feature>
<evidence type="ECO:0000313" key="3">
    <source>
        <dbReference type="Proteomes" id="UP000257055"/>
    </source>
</evidence>
<keyword evidence="1" id="KW-0472">Membrane</keyword>
<reference evidence="3" key="1">
    <citation type="submission" date="2015-04" db="EMBL/GenBank/DDBJ databases">
        <authorList>
            <person name="Schardt J."/>
            <person name="Mueller-Herbst S."/>
            <person name="Scherer S."/>
            <person name="Huptas C."/>
        </authorList>
    </citation>
    <scope>NUCLEOTIDE SEQUENCE [LARGE SCALE GENOMIC DNA]</scope>
    <source>
        <strain evidence="3">Kiel-L1</strain>
    </source>
</reference>
<feature type="transmembrane region" description="Helical" evidence="1">
    <location>
        <begin position="54"/>
        <end position="72"/>
    </location>
</feature>
<name>A0A3D8TPX6_9LIST</name>
<keyword evidence="1" id="KW-1133">Transmembrane helix</keyword>
<protein>
    <submittedName>
        <fullName evidence="2">Uncharacterized protein</fullName>
    </submittedName>
</protein>
<keyword evidence="1" id="KW-0812">Transmembrane</keyword>
<feature type="transmembrane region" description="Helical" evidence="1">
    <location>
        <begin position="195"/>
        <end position="215"/>
    </location>
</feature>
<dbReference type="EMBL" id="LARY01000002">
    <property type="protein sequence ID" value="RDX00683.1"/>
    <property type="molecule type" value="Genomic_DNA"/>
</dbReference>
<organism evidence="2 3">
    <name type="scientific">Listeria kieliensis</name>
    <dbReference type="NCBI Taxonomy" id="1621700"/>
    <lineage>
        <taxon>Bacteria</taxon>
        <taxon>Bacillati</taxon>
        <taxon>Bacillota</taxon>
        <taxon>Bacilli</taxon>
        <taxon>Bacillales</taxon>
        <taxon>Listeriaceae</taxon>
        <taxon>Listeria</taxon>
    </lineage>
</organism>
<dbReference type="Proteomes" id="UP000257055">
    <property type="component" value="Unassembled WGS sequence"/>
</dbReference>
<keyword evidence="3" id="KW-1185">Reference proteome</keyword>
<evidence type="ECO:0000313" key="2">
    <source>
        <dbReference type="EMBL" id="RDX00683.1"/>
    </source>
</evidence>
<evidence type="ECO:0000256" key="1">
    <source>
        <dbReference type="SAM" id="Phobius"/>
    </source>
</evidence>
<sequence>MDKLKAVLLTSFMLEKKKWLLITCFLLFLSLSNTFLLCEKPEDRGLELFFSKRYLVFFYLPFLYISFGFLRQSISELFLARFRTSRFLLMMQIIRAAFLAFFCCFVELCVALPAVLKNDGMTINLLFLVINTFFFTFFLLICFEFLTRVFRHSLISFFFLFGYLFFEDFWVSRFNGSTLFAGKWYFDERPDLTEVYSWPNLGLIWGILALLIICYSESIKFTKLFSRKGEG</sequence>